<dbReference type="OrthoDB" id="2530165at2759"/>
<sequence>MSASSSALGEAAFAALPKTVQAKIDNAFTSISRSNPPHRQTHSEPPSSTSLAGGFIVEDAVVAETDAQRAAIPSARIPLASIPAALELLDLPPHDRQILAVFRDAAESDDEDGDDTAGYGANGGSGKEASVSRSQWRAVCAVLLEGSPPSPSPSSPSPSSPSSRTSPSSAPRQREERNTRPRRSKAAYASISAHPADADTYESGDDSEPYVVSDNSDHSLQQDKDQYDDDNEDGDDSGDEYTGHAASPSKPSKSTKATKSATHKSAKKSASKARANAVPDSAAALDAFALFFPSTPRDSNELQQKKITLRDLQAAMKSAGEKYKADDLTEMLALFSTSPDKSISLADFANIMAATGLA</sequence>
<gene>
    <name evidence="2" type="ORF">PLEOSDRAFT_1086936</name>
</gene>
<reference evidence="3" key="1">
    <citation type="journal article" date="2014" name="Proc. Natl. Acad. Sci. U.S.A.">
        <title>Extensive sampling of basidiomycete genomes demonstrates inadequacy of the white-rot/brown-rot paradigm for wood decay fungi.</title>
        <authorList>
            <person name="Riley R."/>
            <person name="Salamov A.A."/>
            <person name="Brown D.W."/>
            <person name="Nagy L.G."/>
            <person name="Floudas D."/>
            <person name="Held B.W."/>
            <person name="Levasseur A."/>
            <person name="Lombard V."/>
            <person name="Morin E."/>
            <person name="Otillar R."/>
            <person name="Lindquist E.A."/>
            <person name="Sun H."/>
            <person name="LaButti K.M."/>
            <person name="Schmutz J."/>
            <person name="Jabbour D."/>
            <person name="Luo H."/>
            <person name="Baker S.E."/>
            <person name="Pisabarro A.G."/>
            <person name="Walton J.D."/>
            <person name="Blanchette R.A."/>
            <person name="Henrissat B."/>
            <person name="Martin F."/>
            <person name="Cullen D."/>
            <person name="Hibbett D.S."/>
            <person name="Grigoriev I.V."/>
        </authorList>
    </citation>
    <scope>NUCLEOTIDE SEQUENCE [LARGE SCALE GENOMIC DNA]</scope>
    <source>
        <strain evidence="3">PC15</strain>
    </source>
</reference>
<dbReference type="EMBL" id="KL198014">
    <property type="protein sequence ID" value="KDQ22219.1"/>
    <property type="molecule type" value="Genomic_DNA"/>
</dbReference>
<dbReference type="Proteomes" id="UP000027073">
    <property type="component" value="Unassembled WGS sequence"/>
</dbReference>
<dbReference type="HOGENOM" id="CLU_047855_0_0_1"/>
<feature type="compositionally biased region" description="Low complexity" evidence="1">
    <location>
        <begin position="244"/>
        <end position="260"/>
    </location>
</feature>
<feature type="compositionally biased region" description="Basic residues" evidence="1">
    <location>
        <begin position="261"/>
        <end position="271"/>
    </location>
</feature>
<protein>
    <recommendedName>
        <fullName evidence="4">EF-hand domain-containing protein</fullName>
    </recommendedName>
</protein>
<evidence type="ECO:0000313" key="2">
    <source>
        <dbReference type="EMBL" id="KDQ22219.1"/>
    </source>
</evidence>
<evidence type="ECO:0000313" key="3">
    <source>
        <dbReference type="Proteomes" id="UP000027073"/>
    </source>
</evidence>
<feature type="compositionally biased region" description="Pro residues" evidence="1">
    <location>
        <begin position="148"/>
        <end position="159"/>
    </location>
</feature>
<feature type="compositionally biased region" description="Acidic residues" evidence="1">
    <location>
        <begin position="226"/>
        <end position="239"/>
    </location>
</feature>
<dbReference type="Gene3D" id="1.10.238.10">
    <property type="entry name" value="EF-hand"/>
    <property type="match status" value="1"/>
</dbReference>
<dbReference type="InterPro" id="IPR011992">
    <property type="entry name" value="EF-hand-dom_pair"/>
</dbReference>
<dbReference type="VEuPathDB" id="FungiDB:PLEOSDRAFT_1086936"/>
<feature type="compositionally biased region" description="Polar residues" evidence="1">
    <location>
        <begin position="29"/>
        <end position="51"/>
    </location>
</feature>
<dbReference type="AlphaFoldDB" id="A0A067N2X5"/>
<dbReference type="SUPFAM" id="SSF47473">
    <property type="entry name" value="EF-hand"/>
    <property type="match status" value="1"/>
</dbReference>
<organism evidence="2 3">
    <name type="scientific">Pleurotus ostreatus (strain PC15)</name>
    <name type="common">Oyster mushroom</name>
    <dbReference type="NCBI Taxonomy" id="1137138"/>
    <lineage>
        <taxon>Eukaryota</taxon>
        <taxon>Fungi</taxon>
        <taxon>Dikarya</taxon>
        <taxon>Basidiomycota</taxon>
        <taxon>Agaricomycotina</taxon>
        <taxon>Agaricomycetes</taxon>
        <taxon>Agaricomycetidae</taxon>
        <taxon>Agaricales</taxon>
        <taxon>Pleurotineae</taxon>
        <taxon>Pleurotaceae</taxon>
        <taxon>Pleurotus</taxon>
    </lineage>
</organism>
<feature type="region of interest" description="Disordered" evidence="1">
    <location>
        <begin position="106"/>
        <end position="277"/>
    </location>
</feature>
<evidence type="ECO:0008006" key="4">
    <source>
        <dbReference type="Google" id="ProtNLM"/>
    </source>
</evidence>
<proteinExistence type="predicted"/>
<feature type="compositionally biased region" description="Low complexity" evidence="1">
    <location>
        <begin position="160"/>
        <end position="171"/>
    </location>
</feature>
<name>A0A067N2X5_PLEO1</name>
<feature type="compositionally biased region" description="Acidic residues" evidence="1">
    <location>
        <begin position="199"/>
        <end position="208"/>
    </location>
</feature>
<feature type="compositionally biased region" description="Basic and acidic residues" evidence="1">
    <location>
        <begin position="215"/>
        <end position="225"/>
    </location>
</feature>
<evidence type="ECO:0000256" key="1">
    <source>
        <dbReference type="SAM" id="MobiDB-lite"/>
    </source>
</evidence>
<feature type="region of interest" description="Disordered" evidence="1">
    <location>
        <begin position="29"/>
        <end position="52"/>
    </location>
</feature>
<dbReference type="InParanoid" id="A0A067N2X5"/>
<accession>A0A067N2X5</accession>